<name>A0AAD2DK73_9LAMI</name>
<proteinExistence type="predicted"/>
<protein>
    <submittedName>
        <fullName evidence="1">Uncharacterized protein</fullName>
    </submittedName>
</protein>
<keyword evidence="2" id="KW-1185">Reference proteome</keyword>
<dbReference type="PANTHER" id="PTHR34949:SF3">
    <property type="entry name" value="OS08G0244100 PROTEIN"/>
    <property type="match status" value="1"/>
</dbReference>
<reference evidence="1" key="1">
    <citation type="submission" date="2023-05" db="EMBL/GenBank/DDBJ databases">
        <authorList>
            <person name="Huff M."/>
        </authorList>
    </citation>
    <scope>NUCLEOTIDE SEQUENCE</scope>
</reference>
<dbReference type="PANTHER" id="PTHR34949">
    <property type="entry name" value="OS05G0443700 PROTEIN"/>
    <property type="match status" value="1"/>
</dbReference>
<accession>A0AAD2DK73</accession>
<dbReference type="EMBL" id="OU503037">
    <property type="protein sequence ID" value="CAI9757029.1"/>
    <property type="molecule type" value="Genomic_DNA"/>
</dbReference>
<evidence type="ECO:0000313" key="1">
    <source>
        <dbReference type="EMBL" id="CAI9757029.1"/>
    </source>
</evidence>
<sequence length="103" mass="11586">MESAYRTWLRARKKWEAAQNLDERSRELQMALGTAKWQVDSLFRVTEFCTSFYHFCSAIAGLEAGLLLAGASSLPPYLSVCVLTGGPKNLRLSFLPIARFEIL</sequence>
<gene>
    <name evidence="1" type="ORF">FPE_LOCUS4459</name>
</gene>
<organism evidence="1 2">
    <name type="scientific">Fraxinus pennsylvanica</name>
    <dbReference type="NCBI Taxonomy" id="56036"/>
    <lineage>
        <taxon>Eukaryota</taxon>
        <taxon>Viridiplantae</taxon>
        <taxon>Streptophyta</taxon>
        <taxon>Embryophyta</taxon>
        <taxon>Tracheophyta</taxon>
        <taxon>Spermatophyta</taxon>
        <taxon>Magnoliopsida</taxon>
        <taxon>eudicotyledons</taxon>
        <taxon>Gunneridae</taxon>
        <taxon>Pentapetalae</taxon>
        <taxon>asterids</taxon>
        <taxon>lamiids</taxon>
        <taxon>Lamiales</taxon>
        <taxon>Oleaceae</taxon>
        <taxon>Oleeae</taxon>
        <taxon>Fraxinus</taxon>
    </lineage>
</organism>
<dbReference type="Proteomes" id="UP000834106">
    <property type="component" value="Chromosome 2"/>
</dbReference>
<dbReference type="AlphaFoldDB" id="A0AAD2DK73"/>
<evidence type="ECO:0000313" key="2">
    <source>
        <dbReference type="Proteomes" id="UP000834106"/>
    </source>
</evidence>